<evidence type="ECO:0000313" key="3">
    <source>
        <dbReference type="Proteomes" id="UP001595847"/>
    </source>
</evidence>
<accession>A0ABV8FTX8</accession>
<evidence type="ECO:0000256" key="1">
    <source>
        <dbReference type="SAM" id="Phobius"/>
    </source>
</evidence>
<dbReference type="EMBL" id="JBHSBH010000015">
    <property type="protein sequence ID" value="MFC3999624.1"/>
    <property type="molecule type" value="Genomic_DNA"/>
</dbReference>
<dbReference type="RefSeq" id="WP_378538121.1">
    <property type="nucleotide sequence ID" value="NZ_JBHSBH010000015.1"/>
</dbReference>
<comment type="caution">
    <text evidence="2">The sequence shown here is derived from an EMBL/GenBank/DDBJ whole genome shotgun (WGS) entry which is preliminary data.</text>
</comment>
<gene>
    <name evidence="2" type="ORF">ACFOVU_27165</name>
</gene>
<proteinExistence type="predicted"/>
<keyword evidence="1" id="KW-0472">Membrane</keyword>
<evidence type="ECO:0000313" key="2">
    <source>
        <dbReference type="EMBL" id="MFC3999624.1"/>
    </source>
</evidence>
<name>A0ABV8FTX8_9ACTN</name>
<feature type="transmembrane region" description="Helical" evidence="1">
    <location>
        <begin position="29"/>
        <end position="53"/>
    </location>
</feature>
<dbReference type="Proteomes" id="UP001595847">
    <property type="component" value="Unassembled WGS sequence"/>
</dbReference>
<keyword evidence="1" id="KW-1133">Transmembrane helix</keyword>
<sequence length="111" mass="11635">MDTALINAAGTITAAAGHGPPWGAGPPPFAHPLIGVAMFLVLLLLIALGFLIATRFGKRRPPWATPPEAPEDGAKRVLAERFARGDIGVDEFLERASVLNWSPGSSPGARK</sequence>
<reference evidence="3" key="1">
    <citation type="journal article" date="2019" name="Int. J. Syst. Evol. Microbiol.">
        <title>The Global Catalogue of Microorganisms (GCM) 10K type strain sequencing project: providing services to taxonomists for standard genome sequencing and annotation.</title>
        <authorList>
            <consortium name="The Broad Institute Genomics Platform"/>
            <consortium name="The Broad Institute Genome Sequencing Center for Infectious Disease"/>
            <person name="Wu L."/>
            <person name="Ma J."/>
        </authorList>
    </citation>
    <scope>NUCLEOTIDE SEQUENCE [LARGE SCALE GENOMIC DNA]</scope>
    <source>
        <strain evidence="3">TBRC 1826</strain>
    </source>
</reference>
<keyword evidence="3" id="KW-1185">Reference proteome</keyword>
<protein>
    <submittedName>
        <fullName evidence="2">SHOCT domain-containing protein</fullName>
    </submittedName>
</protein>
<keyword evidence="1" id="KW-0812">Transmembrane</keyword>
<organism evidence="2 3">
    <name type="scientific">Nocardiopsis sediminis</name>
    <dbReference type="NCBI Taxonomy" id="1778267"/>
    <lineage>
        <taxon>Bacteria</taxon>
        <taxon>Bacillati</taxon>
        <taxon>Actinomycetota</taxon>
        <taxon>Actinomycetes</taxon>
        <taxon>Streptosporangiales</taxon>
        <taxon>Nocardiopsidaceae</taxon>
        <taxon>Nocardiopsis</taxon>
    </lineage>
</organism>